<name>A0A9P6WU03_RHIOR</name>
<evidence type="ECO:0000313" key="1">
    <source>
        <dbReference type="EMBL" id="KAG1286366.1"/>
    </source>
</evidence>
<evidence type="ECO:0000313" key="2">
    <source>
        <dbReference type="Proteomes" id="UP000716291"/>
    </source>
</evidence>
<dbReference type="Proteomes" id="UP000716291">
    <property type="component" value="Unassembled WGS sequence"/>
</dbReference>
<keyword evidence="2" id="KW-1185">Reference proteome</keyword>
<proteinExistence type="predicted"/>
<dbReference type="EMBL" id="JAANQT010007575">
    <property type="protein sequence ID" value="KAG1286366.1"/>
    <property type="molecule type" value="Genomic_DNA"/>
</dbReference>
<sequence length="89" mass="10159">MQVAEHHHTTYNGLERRDPHEAAIGLRAVQSGDFQRLTFQRQRAALQHVRDDCLGRRIGAQLRAPEPDLSVHSFLDVVHGRSRSRGRRG</sequence>
<gene>
    <name evidence="1" type="ORF">G6F64_014200</name>
</gene>
<protein>
    <submittedName>
        <fullName evidence="1">Uncharacterized protein</fullName>
    </submittedName>
</protein>
<comment type="caution">
    <text evidence="1">The sequence shown here is derived from an EMBL/GenBank/DDBJ whole genome shotgun (WGS) entry which is preliminary data.</text>
</comment>
<organism evidence="1 2">
    <name type="scientific">Rhizopus oryzae</name>
    <name type="common">Mucormycosis agent</name>
    <name type="synonym">Rhizopus arrhizus var. delemar</name>
    <dbReference type="NCBI Taxonomy" id="64495"/>
    <lineage>
        <taxon>Eukaryota</taxon>
        <taxon>Fungi</taxon>
        <taxon>Fungi incertae sedis</taxon>
        <taxon>Mucoromycota</taxon>
        <taxon>Mucoromycotina</taxon>
        <taxon>Mucoromycetes</taxon>
        <taxon>Mucorales</taxon>
        <taxon>Mucorineae</taxon>
        <taxon>Rhizopodaceae</taxon>
        <taxon>Rhizopus</taxon>
    </lineage>
</organism>
<dbReference type="AlphaFoldDB" id="A0A9P6WU03"/>
<accession>A0A9P6WU03</accession>
<reference evidence="1" key="1">
    <citation type="journal article" date="2020" name="Microb. Genom.">
        <title>Genetic diversity of clinical and environmental Mucorales isolates obtained from an investigation of mucormycosis cases among solid organ transplant recipients.</title>
        <authorList>
            <person name="Nguyen M.H."/>
            <person name="Kaul D."/>
            <person name="Muto C."/>
            <person name="Cheng S.J."/>
            <person name="Richter R.A."/>
            <person name="Bruno V.M."/>
            <person name="Liu G."/>
            <person name="Beyhan S."/>
            <person name="Sundermann A.J."/>
            <person name="Mounaud S."/>
            <person name="Pasculle A.W."/>
            <person name="Nierman W.C."/>
            <person name="Driscoll E."/>
            <person name="Cumbie R."/>
            <person name="Clancy C.J."/>
            <person name="Dupont C.L."/>
        </authorList>
    </citation>
    <scope>NUCLEOTIDE SEQUENCE</scope>
    <source>
        <strain evidence="1">GL11</strain>
    </source>
</reference>